<feature type="compositionally biased region" description="Gly residues" evidence="1">
    <location>
        <begin position="1"/>
        <end position="20"/>
    </location>
</feature>
<dbReference type="AlphaFoldDB" id="A0A4S4E5C6"/>
<sequence>MGLLGTVGRGGSGSSGGSTNGGSMSTVSMDDSLVLTFEESSSYPHPDESELQLGLGLSLGGGGGALKSKSSSLTLNPTPRWGQYARILTAQDFPSMMPSNPSSSSSNSPSPSPSLSSSSSSSSSMTKANFSAGTKRSADSVAPSPPNGGVSTGKEEHWCWFVPYEEDGDGKSRSDQQKMKKTSAKKTNVTNSCCYPTPRSRPAVPPVSCRSFTYLPPIIHIQAQRRDQLDFDHFGEDPSIGVDIIAISVPSTNIPSTESSTSMPSLHLTPRHAHQFDHFDVEHFGKGPSMGLSPHVPFTVMSTPQTSPPQRTHYISQPSPELYPLMSNILSHIMTIYWTPPGHHPHIGQSYHADPLITQDFHIEGKGEGQVYAPTRRPGHGSRRGRAIDPDRSALDEGVSQLSAVSQALSDVVSNISTVPIGDGQPPSPRRKGVVRVAAQDIRRVYSKRPRRGPWKELWNWGN</sequence>
<dbReference type="EMBL" id="SDRB02007860">
    <property type="protein sequence ID" value="THG10516.1"/>
    <property type="molecule type" value="Genomic_DNA"/>
</dbReference>
<feature type="compositionally biased region" description="Low complexity" evidence="1">
    <location>
        <begin position="94"/>
        <end position="124"/>
    </location>
</feature>
<proteinExistence type="predicted"/>
<reference evidence="2 3" key="1">
    <citation type="journal article" date="2018" name="Proc. Natl. Acad. Sci. U.S.A.">
        <title>Draft genome sequence of Camellia sinensis var. sinensis provides insights into the evolution of the tea genome and tea quality.</title>
        <authorList>
            <person name="Wei C."/>
            <person name="Yang H."/>
            <person name="Wang S."/>
            <person name="Zhao J."/>
            <person name="Liu C."/>
            <person name="Gao L."/>
            <person name="Xia E."/>
            <person name="Lu Y."/>
            <person name="Tai Y."/>
            <person name="She G."/>
            <person name="Sun J."/>
            <person name="Cao H."/>
            <person name="Tong W."/>
            <person name="Gao Q."/>
            <person name="Li Y."/>
            <person name="Deng W."/>
            <person name="Jiang X."/>
            <person name="Wang W."/>
            <person name="Chen Q."/>
            <person name="Zhang S."/>
            <person name="Li H."/>
            <person name="Wu J."/>
            <person name="Wang P."/>
            <person name="Li P."/>
            <person name="Shi C."/>
            <person name="Zheng F."/>
            <person name="Jian J."/>
            <person name="Huang B."/>
            <person name="Shan D."/>
            <person name="Shi M."/>
            <person name="Fang C."/>
            <person name="Yue Y."/>
            <person name="Li F."/>
            <person name="Li D."/>
            <person name="Wei S."/>
            <person name="Han B."/>
            <person name="Jiang C."/>
            <person name="Yin Y."/>
            <person name="Xia T."/>
            <person name="Zhang Z."/>
            <person name="Bennetzen J.L."/>
            <person name="Zhao S."/>
            <person name="Wan X."/>
        </authorList>
    </citation>
    <scope>NUCLEOTIDE SEQUENCE [LARGE SCALE GENOMIC DNA]</scope>
    <source>
        <strain evidence="3">cv. Shuchazao</strain>
        <tissue evidence="2">Leaf</tissue>
    </source>
</reference>
<feature type="region of interest" description="Disordered" evidence="1">
    <location>
        <begin position="370"/>
        <end position="389"/>
    </location>
</feature>
<organism evidence="2 3">
    <name type="scientific">Camellia sinensis var. sinensis</name>
    <name type="common">China tea</name>
    <dbReference type="NCBI Taxonomy" id="542762"/>
    <lineage>
        <taxon>Eukaryota</taxon>
        <taxon>Viridiplantae</taxon>
        <taxon>Streptophyta</taxon>
        <taxon>Embryophyta</taxon>
        <taxon>Tracheophyta</taxon>
        <taxon>Spermatophyta</taxon>
        <taxon>Magnoliopsida</taxon>
        <taxon>eudicotyledons</taxon>
        <taxon>Gunneridae</taxon>
        <taxon>Pentapetalae</taxon>
        <taxon>asterids</taxon>
        <taxon>Ericales</taxon>
        <taxon>Theaceae</taxon>
        <taxon>Camellia</taxon>
    </lineage>
</organism>
<protein>
    <submittedName>
        <fullName evidence="2">Uncharacterized protein</fullName>
    </submittedName>
</protein>
<evidence type="ECO:0000256" key="1">
    <source>
        <dbReference type="SAM" id="MobiDB-lite"/>
    </source>
</evidence>
<name>A0A4S4E5C6_CAMSN</name>
<feature type="region of interest" description="Disordered" evidence="1">
    <location>
        <begin position="93"/>
        <end position="154"/>
    </location>
</feature>
<dbReference type="Proteomes" id="UP000306102">
    <property type="component" value="Unassembled WGS sequence"/>
</dbReference>
<feature type="region of interest" description="Disordered" evidence="1">
    <location>
        <begin position="1"/>
        <end position="78"/>
    </location>
</feature>
<evidence type="ECO:0000313" key="2">
    <source>
        <dbReference type="EMBL" id="THG10516.1"/>
    </source>
</evidence>
<feature type="compositionally biased region" description="Polar residues" evidence="1">
    <location>
        <begin position="125"/>
        <end position="134"/>
    </location>
</feature>
<keyword evidence="3" id="KW-1185">Reference proteome</keyword>
<gene>
    <name evidence="2" type="ORF">TEA_015463</name>
</gene>
<comment type="caution">
    <text evidence="2">The sequence shown here is derived from an EMBL/GenBank/DDBJ whole genome shotgun (WGS) entry which is preliminary data.</text>
</comment>
<evidence type="ECO:0000313" key="3">
    <source>
        <dbReference type="Proteomes" id="UP000306102"/>
    </source>
</evidence>
<accession>A0A4S4E5C6</accession>